<dbReference type="Pfam" id="PF04167">
    <property type="entry name" value="DUF402"/>
    <property type="match status" value="1"/>
</dbReference>
<accession>A0ABQ4C4I0</accession>
<dbReference type="InterPro" id="IPR007295">
    <property type="entry name" value="DUF402"/>
</dbReference>
<evidence type="ECO:0000313" key="2">
    <source>
        <dbReference type="EMBL" id="GIF57669.1"/>
    </source>
</evidence>
<feature type="domain" description="DUF402" evidence="1">
    <location>
        <begin position="24"/>
        <end position="103"/>
    </location>
</feature>
<dbReference type="EMBL" id="BONC01000025">
    <property type="protein sequence ID" value="GIF57669.1"/>
    <property type="molecule type" value="Genomic_DNA"/>
</dbReference>
<evidence type="ECO:0000259" key="1">
    <source>
        <dbReference type="Pfam" id="PF04167"/>
    </source>
</evidence>
<name>A0ABQ4C4I0_9ACTN</name>
<organism evidence="2 3">
    <name type="scientific">Asanoa iriomotensis</name>
    <dbReference type="NCBI Taxonomy" id="234613"/>
    <lineage>
        <taxon>Bacteria</taxon>
        <taxon>Bacillati</taxon>
        <taxon>Actinomycetota</taxon>
        <taxon>Actinomycetes</taxon>
        <taxon>Micromonosporales</taxon>
        <taxon>Micromonosporaceae</taxon>
        <taxon>Asanoa</taxon>
    </lineage>
</organism>
<gene>
    <name evidence="2" type="ORF">Air01nite_37640</name>
</gene>
<dbReference type="SUPFAM" id="SSF159234">
    <property type="entry name" value="FomD-like"/>
    <property type="match status" value="1"/>
</dbReference>
<comment type="caution">
    <text evidence="2">The sequence shown here is derived from an EMBL/GenBank/DDBJ whole genome shotgun (WGS) entry which is preliminary data.</text>
</comment>
<dbReference type="Gene3D" id="2.40.380.10">
    <property type="entry name" value="FomD-like"/>
    <property type="match status" value="1"/>
</dbReference>
<reference evidence="2 3" key="1">
    <citation type="submission" date="2021-01" db="EMBL/GenBank/DDBJ databases">
        <title>Whole genome shotgun sequence of Asanoa iriomotensis NBRC 100142.</title>
        <authorList>
            <person name="Komaki H."/>
            <person name="Tamura T."/>
        </authorList>
    </citation>
    <scope>NUCLEOTIDE SEQUENCE [LARGE SCALE GENOMIC DNA]</scope>
    <source>
        <strain evidence="2 3">NBRC 100142</strain>
    </source>
</reference>
<keyword evidence="3" id="KW-1185">Reference proteome</keyword>
<dbReference type="InterPro" id="IPR035930">
    <property type="entry name" value="FomD-like_sf"/>
</dbReference>
<dbReference type="Proteomes" id="UP000624325">
    <property type="component" value="Unassembled WGS sequence"/>
</dbReference>
<sequence>MRGAHGMARRRPVRACSLICSRAPGTGAWWYVNFQRPCVRGPGTVDTFDLLVDLVLSDDLTSATWKDEDEYADGRRSGLIDAADHVRLTAARERALALAQARRGAFADTRWHDWSPTSDCALPALSATDMKAARSA</sequence>
<proteinExistence type="predicted"/>
<evidence type="ECO:0000313" key="3">
    <source>
        <dbReference type="Proteomes" id="UP000624325"/>
    </source>
</evidence>
<protein>
    <recommendedName>
        <fullName evidence="1">DUF402 domain-containing protein</fullName>
    </recommendedName>
</protein>